<dbReference type="PANTHER" id="PTHR30518:SF2">
    <property type="entry name" value="ENDOLYTIC MUREIN TRANSGLYCOSYLASE"/>
    <property type="match status" value="1"/>
</dbReference>
<keyword evidence="4 7" id="KW-0472">Membrane</keyword>
<keyword evidence="7" id="KW-0997">Cell inner membrane</keyword>
<dbReference type="Pfam" id="PF02618">
    <property type="entry name" value="YceG"/>
    <property type="match status" value="1"/>
</dbReference>
<comment type="caution">
    <text evidence="8">The sequence shown here is derived from an EMBL/GenBank/DDBJ whole genome shotgun (WGS) entry which is preliminary data.</text>
</comment>
<dbReference type="NCBIfam" id="TIGR00247">
    <property type="entry name" value="endolytic transglycosylase MltG"/>
    <property type="match status" value="1"/>
</dbReference>
<keyword evidence="6 7" id="KW-0961">Cell wall biogenesis/degradation</keyword>
<reference evidence="9" key="1">
    <citation type="journal article" date="2019" name="Int. J. Syst. Evol. Microbiol.">
        <title>The Global Catalogue of Microorganisms (GCM) 10K type strain sequencing project: providing services to taxonomists for standard genome sequencing and annotation.</title>
        <authorList>
            <consortium name="The Broad Institute Genomics Platform"/>
            <consortium name="The Broad Institute Genome Sequencing Center for Infectious Disease"/>
            <person name="Wu L."/>
            <person name="Ma J."/>
        </authorList>
    </citation>
    <scope>NUCLEOTIDE SEQUENCE [LARGE SCALE GENOMIC DNA]</scope>
    <source>
        <strain evidence="9">CGMCC-1.15741</strain>
    </source>
</reference>
<dbReference type="CDD" id="cd08010">
    <property type="entry name" value="MltG_like"/>
    <property type="match status" value="1"/>
</dbReference>
<protein>
    <recommendedName>
        <fullName evidence="7">Endolytic murein transglycosylase</fullName>
        <ecNumber evidence="7">4.2.2.29</ecNumber>
    </recommendedName>
    <alternativeName>
        <fullName evidence="7">Peptidoglycan lytic transglycosylase</fullName>
    </alternativeName>
    <alternativeName>
        <fullName evidence="7">Peptidoglycan polymerization terminase</fullName>
    </alternativeName>
</protein>
<feature type="site" description="Important for catalytic activity" evidence="7">
    <location>
        <position position="208"/>
    </location>
</feature>
<keyword evidence="9" id="KW-1185">Reference proteome</keyword>
<dbReference type="EC" id="4.2.2.29" evidence="7"/>
<dbReference type="RefSeq" id="WP_377382027.1">
    <property type="nucleotide sequence ID" value="NZ_JBHSSW010000066.1"/>
</dbReference>
<dbReference type="HAMAP" id="MF_02065">
    <property type="entry name" value="MltG"/>
    <property type="match status" value="1"/>
</dbReference>
<evidence type="ECO:0000313" key="9">
    <source>
        <dbReference type="Proteomes" id="UP001596303"/>
    </source>
</evidence>
<accession>A0ABW1SEL4</accession>
<evidence type="ECO:0000313" key="8">
    <source>
        <dbReference type="EMBL" id="MFC6200101.1"/>
    </source>
</evidence>
<evidence type="ECO:0000256" key="1">
    <source>
        <dbReference type="ARBA" id="ARBA00022475"/>
    </source>
</evidence>
<organism evidence="8 9">
    <name type="scientific">Ponticaulis profundi</name>
    <dbReference type="NCBI Taxonomy" id="2665222"/>
    <lineage>
        <taxon>Bacteria</taxon>
        <taxon>Pseudomonadati</taxon>
        <taxon>Pseudomonadota</taxon>
        <taxon>Alphaproteobacteria</taxon>
        <taxon>Hyphomonadales</taxon>
        <taxon>Hyphomonadaceae</taxon>
        <taxon>Ponticaulis</taxon>
    </lineage>
</organism>
<proteinExistence type="inferred from homology"/>
<keyword evidence="1 7" id="KW-1003">Cell membrane</keyword>
<keyword evidence="5 7" id="KW-0456">Lyase</keyword>
<dbReference type="PANTHER" id="PTHR30518">
    <property type="entry name" value="ENDOLYTIC MUREIN TRANSGLYCOSYLASE"/>
    <property type="match status" value="1"/>
</dbReference>
<evidence type="ECO:0000256" key="4">
    <source>
        <dbReference type="ARBA" id="ARBA00023136"/>
    </source>
</evidence>
<dbReference type="InterPro" id="IPR003770">
    <property type="entry name" value="MLTG-like"/>
</dbReference>
<evidence type="ECO:0000256" key="2">
    <source>
        <dbReference type="ARBA" id="ARBA00022692"/>
    </source>
</evidence>
<evidence type="ECO:0000256" key="5">
    <source>
        <dbReference type="ARBA" id="ARBA00023239"/>
    </source>
</evidence>
<comment type="similarity">
    <text evidence="7">Belongs to the transglycosylase MltG family.</text>
</comment>
<sequence length="344" mass="37916">MKWVTRALVALFILIVLAGAVIGGAFFWFQQQIHMEGPAAGGEDQIVLIERGSGVIRIGQQLEDVGLVSDARLFRLAARFTDKQDGIKAGEYEIPADASMVDILDLLESGKVILHAVQVIEGATIAQAMRVIEEAEFLTGDMPAAPAEGAFLPDTYHFVRGTTREEVVNRLINAQRNLLDDIWPTRQEGLPISSRDEAIILASIVEKETGGIKDDDLVAGVFINRLNRGMRLESDPTIIYGISKGERLTRVVNGEEVQRGIYLSEKNRETPYNTYFIAGLPPTPICNPSAAALRAVLQPAESEYLFFVADGTGGHAFSRTYAEHLRNVAKWRRIERDRREANGG</sequence>
<gene>
    <name evidence="7 8" type="primary">mltG</name>
    <name evidence="8" type="ORF">ACFQDM_18660</name>
</gene>
<dbReference type="Gene3D" id="3.30.1490.480">
    <property type="entry name" value="Endolytic murein transglycosylase"/>
    <property type="match status" value="1"/>
</dbReference>
<comment type="catalytic activity">
    <reaction evidence="7">
        <text>a peptidoglycan chain = a peptidoglycan chain with N-acetyl-1,6-anhydromuramyl-[peptide] at the reducing end + a peptidoglycan chain with N-acetylglucosamine at the non-reducing end.</text>
        <dbReference type="EC" id="4.2.2.29"/>
    </reaction>
</comment>
<evidence type="ECO:0000256" key="7">
    <source>
        <dbReference type="HAMAP-Rule" id="MF_02065"/>
    </source>
</evidence>
<keyword evidence="3 7" id="KW-1133">Transmembrane helix</keyword>
<dbReference type="EMBL" id="JBHSSW010000066">
    <property type="protein sequence ID" value="MFC6200101.1"/>
    <property type="molecule type" value="Genomic_DNA"/>
</dbReference>
<dbReference type="Proteomes" id="UP001596303">
    <property type="component" value="Unassembled WGS sequence"/>
</dbReference>
<keyword evidence="2 7" id="KW-0812">Transmembrane</keyword>
<evidence type="ECO:0000256" key="6">
    <source>
        <dbReference type="ARBA" id="ARBA00023316"/>
    </source>
</evidence>
<dbReference type="Gene3D" id="3.30.160.60">
    <property type="entry name" value="Classic Zinc Finger"/>
    <property type="match status" value="1"/>
</dbReference>
<name>A0ABW1SEL4_9PROT</name>
<evidence type="ECO:0000256" key="3">
    <source>
        <dbReference type="ARBA" id="ARBA00022989"/>
    </source>
</evidence>
<comment type="function">
    <text evidence="7">Functions as a peptidoglycan terminase that cleaves nascent peptidoglycan strands endolytically to terminate their elongation.</text>
</comment>